<proteinExistence type="inferred from homology"/>
<comment type="subunit">
    <text evidence="4">Component of the Mediator complex.</text>
</comment>
<dbReference type="PANTHER" id="PTHR12465:SF0">
    <property type="entry name" value="MEDIATOR OF RNA POLYMERASE II TRANSCRIPTION SUBUNIT 20"/>
    <property type="match status" value="1"/>
</dbReference>
<dbReference type="GO" id="GO:0003713">
    <property type="term" value="F:transcription coactivator activity"/>
    <property type="evidence" value="ECO:0000318"/>
    <property type="project" value="GO_Central"/>
</dbReference>
<organism evidence="5 6">
    <name type="scientific">Zostera marina</name>
    <name type="common">Eelgrass</name>
    <dbReference type="NCBI Taxonomy" id="29655"/>
    <lineage>
        <taxon>Eukaryota</taxon>
        <taxon>Viridiplantae</taxon>
        <taxon>Streptophyta</taxon>
        <taxon>Embryophyta</taxon>
        <taxon>Tracheophyta</taxon>
        <taxon>Spermatophyta</taxon>
        <taxon>Magnoliopsida</taxon>
        <taxon>Liliopsida</taxon>
        <taxon>Zosteraceae</taxon>
        <taxon>Zostera</taxon>
    </lineage>
</organism>
<comment type="subcellular location">
    <subcellularLocation>
        <location evidence="1 4">Nucleus</location>
    </subcellularLocation>
</comment>
<evidence type="ECO:0000256" key="4">
    <source>
        <dbReference type="RuleBase" id="RU364152"/>
    </source>
</evidence>
<dbReference type="Pfam" id="PF08612">
    <property type="entry name" value="Med20"/>
    <property type="match status" value="1"/>
</dbReference>
<evidence type="ECO:0000256" key="3">
    <source>
        <dbReference type="ARBA" id="ARBA00023242"/>
    </source>
</evidence>
<dbReference type="EMBL" id="LFYR01000777">
    <property type="protein sequence ID" value="KMZ69352.1"/>
    <property type="molecule type" value="Genomic_DNA"/>
</dbReference>
<keyword evidence="4" id="KW-0804">Transcription</keyword>
<dbReference type="PANTHER" id="PTHR12465">
    <property type="entry name" value="UBIQUITIN SPECIFIC PROTEASE HOMOLOG 49"/>
    <property type="match status" value="1"/>
</dbReference>
<keyword evidence="4" id="KW-0805">Transcription regulation</keyword>
<comment type="similarity">
    <text evidence="2 4">Belongs to the Mediator complex subunit 20 family.</text>
</comment>
<dbReference type="Proteomes" id="UP000036987">
    <property type="component" value="Unassembled WGS sequence"/>
</dbReference>
<keyword evidence="4" id="KW-0010">Activator</keyword>
<dbReference type="OrthoDB" id="1854899at2759"/>
<keyword evidence="6" id="KW-1185">Reference proteome</keyword>
<dbReference type="GO" id="GO:0016592">
    <property type="term" value="C:mediator complex"/>
    <property type="evidence" value="ECO:0000318"/>
    <property type="project" value="GO_Central"/>
</dbReference>
<evidence type="ECO:0000313" key="5">
    <source>
        <dbReference type="EMBL" id="KMZ69352.1"/>
    </source>
</evidence>
<comment type="caution">
    <text evidence="5">The sequence shown here is derived from an EMBL/GenBank/DDBJ whole genome shotgun (WGS) entry which is preliminary data.</text>
</comment>
<name>A0A0K9PMA1_ZOSMR</name>
<comment type="function">
    <text evidence="4">Component of the Mediator complex, a coactivator involved in the regulated transcription of nearly all RNA polymerase II-dependent genes. Mediator functions as a bridge to convey information from gene-specific regulatory proteins to the basal RNA polymerase II transcription machinery. Mediator is recruited to promoters by direct interactions with regulatory proteins and serves as a scaffold for the assembly of a functional preinitiation complex with RNA polymerase II and the general transcription factors.</text>
</comment>
<dbReference type="InterPro" id="IPR013921">
    <property type="entry name" value="Mediator_Med20"/>
</dbReference>
<dbReference type="AlphaFoldDB" id="A0A0K9PMA1"/>
<sequence>MATVKIVINKIRQSKNREGAESGAMPVKWLLHWKNISNLDKKMAEDILSEMLKSIERMYAVKEGPWKNTLSFFHPNLKDLKKPTVCASECLGLSLYEDPEKFFFVLFPPKLVVEVDSNYSLLMNHLGSYKKGNFIHFEGTRYRCGDFRLRLGFASSVSLRIKAVFMEIEYLPISSIKTAEPIMEGFISLLKLLMSQTGIPGNFVCHDPKYAEFELPDQYSSMHTALQYSYLMTQLI</sequence>
<evidence type="ECO:0000256" key="2">
    <source>
        <dbReference type="ARBA" id="ARBA00010743"/>
    </source>
</evidence>
<gene>
    <name evidence="4" type="primary">MED20</name>
    <name evidence="5" type="ORF">ZOSMA_216G00220</name>
</gene>
<evidence type="ECO:0000313" key="6">
    <source>
        <dbReference type="Proteomes" id="UP000036987"/>
    </source>
</evidence>
<accession>A0A0K9PMA1</accession>
<reference evidence="6" key="1">
    <citation type="journal article" date="2016" name="Nature">
        <title>The genome of the seagrass Zostera marina reveals angiosperm adaptation to the sea.</title>
        <authorList>
            <person name="Olsen J.L."/>
            <person name="Rouze P."/>
            <person name="Verhelst B."/>
            <person name="Lin Y.-C."/>
            <person name="Bayer T."/>
            <person name="Collen J."/>
            <person name="Dattolo E."/>
            <person name="De Paoli E."/>
            <person name="Dittami S."/>
            <person name="Maumus F."/>
            <person name="Michel G."/>
            <person name="Kersting A."/>
            <person name="Lauritano C."/>
            <person name="Lohaus R."/>
            <person name="Toepel M."/>
            <person name="Tonon T."/>
            <person name="Vanneste K."/>
            <person name="Amirebrahimi M."/>
            <person name="Brakel J."/>
            <person name="Bostroem C."/>
            <person name="Chovatia M."/>
            <person name="Grimwood J."/>
            <person name="Jenkins J.W."/>
            <person name="Jueterbock A."/>
            <person name="Mraz A."/>
            <person name="Stam W.T."/>
            <person name="Tice H."/>
            <person name="Bornberg-Bauer E."/>
            <person name="Green P.J."/>
            <person name="Pearson G.A."/>
            <person name="Procaccini G."/>
            <person name="Duarte C.M."/>
            <person name="Schmutz J."/>
            <person name="Reusch T.B.H."/>
            <person name="Van de Peer Y."/>
        </authorList>
    </citation>
    <scope>NUCLEOTIDE SEQUENCE [LARGE SCALE GENOMIC DNA]</scope>
    <source>
        <strain evidence="6">cv. Finnish</strain>
    </source>
</reference>
<keyword evidence="3 4" id="KW-0539">Nucleus</keyword>
<dbReference type="GO" id="GO:0006357">
    <property type="term" value="P:regulation of transcription by RNA polymerase II"/>
    <property type="evidence" value="ECO:0000318"/>
    <property type="project" value="GO_Central"/>
</dbReference>
<evidence type="ECO:0000256" key="1">
    <source>
        <dbReference type="ARBA" id="ARBA00004123"/>
    </source>
</evidence>
<dbReference type="STRING" id="29655.A0A0K9PMA1"/>
<protein>
    <recommendedName>
        <fullName evidence="4">Mediator of RNA polymerase II transcription subunit 20</fullName>
    </recommendedName>
    <alternativeName>
        <fullName evidence="4">Mediator complex subunit 20</fullName>
    </alternativeName>
</protein>